<dbReference type="CDD" id="cd02440">
    <property type="entry name" value="AdoMet_MTases"/>
    <property type="match status" value="1"/>
</dbReference>
<comment type="catalytic activity">
    <reaction evidence="6">
        <text>a 5'-end (N(2),N(7)-dimethyl 5'-triphosphoguanosine)-ribonucleoside in snoRNA + S-adenosyl-L-methionine = a 5'-end (N(2),N(2),N(7)-trimethyl 5'-triphosphoguanosine)-ribonucleoside in snoRNA + S-adenosyl-L-homocysteine + H(+)</text>
        <dbReference type="Rhea" id="RHEA:78507"/>
        <dbReference type="Rhea" id="RHEA-COMP:19088"/>
        <dbReference type="Rhea" id="RHEA-COMP:19090"/>
        <dbReference type="ChEBI" id="CHEBI:15378"/>
        <dbReference type="ChEBI" id="CHEBI:57856"/>
        <dbReference type="ChEBI" id="CHEBI:59789"/>
        <dbReference type="ChEBI" id="CHEBI:167623"/>
        <dbReference type="ChEBI" id="CHEBI:172880"/>
    </reaction>
    <physiologicalReaction direction="left-to-right" evidence="6">
        <dbReference type="Rhea" id="RHEA:78508"/>
    </physiologicalReaction>
</comment>
<comment type="catalytic activity">
    <reaction evidence="7">
        <text>a 5'-end (N(7)-methyl 5'-triphosphoguanosine)-ribonucleoside in snoRNA + S-adenosyl-L-methionine = a 5'-end (N(2),N(7)-dimethyl 5'-triphosphoguanosine)-ribonucleoside in snoRNA + S-adenosyl-L-homocysteine + H(+)</text>
        <dbReference type="Rhea" id="RHEA:78475"/>
        <dbReference type="Rhea" id="RHEA-COMP:19086"/>
        <dbReference type="Rhea" id="RHEA-COMP:19088"/>
        <dbReference type="ChEBI" id="CHEBI:15378"/>
        <dbReference type="ChEBI" id="CHEBI:57856"/>
        <dbReference type="ChEBI" id="CHEBI:59789"/>
        <dbReference type="ChEBI" id="CHEBI:156461"/>
        <dbReference type="ChEBI" id="CHEBI:172880"/>
    </reaction>
    <physiologicalReaction direction="left-to-right" evidence="7">
        <dbReference type="Rhea" id="RHEA:78476"/>
    </physiologicalReaction>
</comment>
<keyword evidence="2" id="KW-0285">Flavoprotein</keyword>
<dbReference type="EMBL" id="JAACJP010000016">
    <property type="protein sequence ID" value="KAF5379482.1"/>
    <property type="molecule type" value="Genomic_DNA"/>
</dbReference>
<evidence type="ECO:0000256" key="3">
    <source>
        <dbReference type="ARBA" id="ARBA00022827"/>
    </source>
</evidence>
<evidence type="ECO:0000256" key="7">
    <source>
        <dbReference type="ARBA" id="ARBA00048740"/>
    </source>
</evidence>
<organism evidence="12 13">
    <name type="scientific">Tricholomella constricta</name>
    <dbReference type="NCBI Taxonomy" id="117010"/>
    <lineage>
        <taxon>Eukaryota</taxon>
        <taxon>Fungi</taxon>
        <taxon>Dikarya</taxon>
        <taxon>Basidiomycota</taxon>
        <taxon>Agaricomycotina</taxon>
        <taxon>Agaricomycetes</taxon>
        <taxon>Agaricomycetidae</taxon>
        <taxon>Agaricales</taxon>
        <taxon>Tricholomatineae</taxon>
        <taxon>Lyophyllaceae</taxon>
        <taxon>Tricholomella</taxon>
    </lineage>
</organism>
<comment type="catalytic activity">
    <reaction evidence="9">
        <text>a 5'-end (N(7)-methyl 5'-triphosphoguanosine)-ribonucleoside in snRNA + S-adenosyl-L-methionine = a 5'-end (N(2),N(7)-dimethyl 5'-triphosphoguanosine)-ribonucleoside in snRNA + S-adenosyl-L-homocysteine + H(+)</text>
        <dbReference type="Rhea" id="RHEA:78471"/>
        <dbReference type="Rhea" id="RHEA-COMP:19085"/>
        <dbReference type="Rhea" id="RHEA-COMP:19087"/>
        <dbReference type="ChEBI" id="CHEBI:15378"/>
        <dbReference type="ChEBI" id="CHEBI:57856"/>
        <dbReference type="ChEBI" id="CHEBI:59789"/>
        <dbReference type="ChEBI" id="CHEBI:156461"/>
        <dbReference type="ChEBI" id="CHEBI:172880"/>
    </reaction>
    <physiologicalReaction direction="left-to-right" evidence="9">
        <dbReference type="Rhea" id="RHEA:78472"/>
    </physiologicalReaction>
</comment>
<dbReference type="GO" id="GO:0071164">
    <property type="term" value="F:RNA cap trimethylguanosine synthase activity"/>
    <property type="evidence" value="ECO:0007669"/>
    <property type="project" value="TreeGrafter"/>
</dbReference>
<reference evidence="12 13" key="1">
    <citation type="journal article" date="2020" name="ISME J.">
        <title>Uncovering the hidden diversity of litter-decomposition mechanisms in mushroom-forming fungi.</title>
        <authorList>
            <person name="Floudas D."/>
            <person name="Bentzer J."/>
            <person name="Ahren D."/>
            <person name="Johansson T."/>
            <person name="Persson P."/>
            <person name="Tunlid A."/>
        </authorList>
    </citation>
    <scope>NUCLEOTIDE SEQUENCE [LARGE SCALE GENOMIC DNA]</scope>
    <source>
        <strain evidence="12 13">CBS 661.87</strain>
    </source>
</reference>
<dbReference type="Pfam" id="PF01494">
    <property type="entry name" value="FAD_binding_3"/>
    <property type="match status" value="1"/>
</dbReference>
<dbReference type="InterPro" id="IPR019012">
    <property type="entry name" value="RNA_cap_Gua-N2-MeTrfase"/>
</dbReference>
<dbReference type="Gene3D" id="3.50.50.60">
    <property type="entry name" value="FAD/NAD(P)-binding domain"/>
    <property type="match status" value="2"/>
</dbReference>
<dbReference type="InterPro" id="IPR002938">
    <property type="entry name" value="FAD-bd"/>
</dbReference>
<evidence type="ECO:0000313" key="13">
    <source>
        <dbReference type="Proteomes" id="UP000565441"/>
    </source>
</evidence>
<dbReference type="Gene3D" id="3.40.50.150">
    <property type="entry name" value="Vaccinia Virus protein VP39"/>
    <property type="match status" value="1"/>
</dbReference>
<comment type="caution">
    <text evidence="12">The sequence shown here is derived from an EMBL/GenBank/DDBJ whole genome shotgun (WGS) entry which is preliminary data.</text>
</comment>
<dbReference type="PANTHER" id="PTHR14741:SF32">
    <property type="entry name" value="TRIMETHYLGUANOSINE SYNTHASE"/>
    <property type="match status" value="1"/>
</dbReference>
<dbReference type="FunFam" id="3.40.50.150:FF:000432">
    <property type="entry name" value="Unplaced genomic scaffold supercont2.10, whole genome shotgun sequence"/>
    <property type="match status" value="1"/>
</dbReference>
<dbReference type="OrthoDB" id="417877at2759"/>
<dbReference type="InterPro" id="IPR029063">
    <property type="entry name" value="SAM-dependent_MTases_sf"/>
</dbReference>
<dbReference type="PANTHER" id="PTHR14741">
    <property type="entry name" value="S-ADENOSYLMETHIONINE-DEPENDENT METHYLTRANSFERASE RELATED"/>
    <property type="match status" value="1"/>
</dbReference>
<comment type="catalytic activity">
    <reaction evidence="8">
        <text>a 5'-end (N(2),N(7)-dimethyl 5'-triphosphoguanosine)-ribonucleoside in snRNA + S-adenosyl-L-methionine = a 5'-end (N(2),N(2),N(7)-trimethyl 5'-triphosphoguanosine)-ribonucleoside in snRNA + S-adenosyl-L-homocysteine + H(+)</text>
        <dbReference type="Rhea" id="RHEA:78479"/>
        <dbReference type="Rhea" id="RHEA-COMP:19087"/>
        <dbReference type="Rhea" id="RHEA-COMP:19089"/>
        <dbReference type="ChEBI" id="CHEBI:15378"/>
        <dbReference type="ChEBI" id="CHEBI:57856"/>
        <dbReference type="ChEBI" id="CHEBI:59789"/>
        <dbReference type="ChEBI" id="CHEBI:167623"/>
        <dbReference type="ChEBI" id="CHEBI:172880"/>
    </reaction>
    <physiologicalReaction direction="left-to-right" evidence="8">
        <dbReference type="Rhea" id="RHEA:78480"/>
    </physiologicalReaction>
</comment>
<dbReference type="GO" id="GO:0005634">
    <property type="term" value="C:nucleus"/>
    <property type="evidence" value="ECO:0007669"/>
    <property type="project" value="TreeGrafter"/>
</dbReference>
<evidence type="ECO:0000259" key="11">
    <source>
        <dbReference type="Pfam" id="PF01494"/>
    </source>
</evidence>
<dbReference type="SUPFAM" id="SSF51905">
    <property type="entry name" value="FAD/NAD(P)-binding domain"/>
    <property type="match status" value="1"/>
</dbReference>
<evidence type="ECO:0000256" key="9">
    <source>
        <dbReference type="ARBA" id="ARBA00049075"/>
    </source>
</evidence>
<evidence type="ECO:0000256" key="6">
    <source>
        <dbReference type="ARBA" id="ARBA00047418"/>
    </source>
</evidence>
<sequence length="824" mass="91662">MHSGIRFRVVICGAGIGGLTAAVALSAYPDIDVEVYEGASELAEVGAGIGIFPRPWEIIQRLGLEKDLLQCSEVKPQEGPVTSFRYRKSDQNPGLEFYTLMTNGNLMLFHRADFQRALLRRLPKSCQTHCSKRLRSYTQRLPGSIELLFEDGSTTTCDVLIGADGLKSAVRRSFMNEKVTRARSEGRHAEVADFNASVDPVWCGTNAYRALIPAERLKSHAPDHPIFSRPTQYLGKNGYIIAYPISHGKMINFVAFTARPELEGAPFDGPWVFSTDCAEFAGLFSHWEPEAQDLIAASGSYLSSHCFIDRSTSERGRSPWVGGPYRKAPQLVYLGLRSPNRRRGGHTLWRRIKDQAQNIQDAYVLATLLGHPSTTRETLHRALHIFDVVRRPKALEVAEKSRRNGQLFMLQDQSFEALSKKAIQDTLSALSEEFTKTWEWAWTTSIDEDLQEALRLLQLVVHPVTASPSNTYTAAHFTSTHQMGKRRGGLSGLSQFVLDAFKQNPAAAPDDEKLSLKVEDFEGRRAKRQKVAPTEQDGEEGRVGQWVEKYDATGLVPYYTHASQVPEHLKKYFSQRNRYFSLYSTHPGCLLDEEGWFSVTPERVADQIAERCRCDTILDAFCGVGGNAIAFAKTCQRVIALDTSPTRLALARHNAQIYGVADRIEFILSDYLSFARAYLALPPTQSARRIDVVFLSPPWGGPSYLSGTPPSPTNIPNASVEQETHVEGHPLFSLASIQPIHGAELFTLTRQITPNVAYFLPRNTRLDEISDLLESEVGLYGGGGSKAGNNEPEHVEVEEEWMGSKLKALTCYFGGLVAGQEALF</sequence>
<keyword evidence="3" id="KW-0274">FAD</keyword>
<dbReference type="SUPFAM" id="SSF54373">
    <property type="entry name" value="FAD-linked reductases, C-terminal domain"/>
    <property type="match status" value="1"/>
</dbReference>
<evidence type="ECO:0000256" key="10">
    <source>
        <dbReference type="ARBA" id="ARBA00049790"/>
    </source>
</evidence>
<feature type="domain" description="FAD-binding" evidence="11">
    <location>
        <begin position="8"/>
        <end position="195"/>
    </location>
</feature>
<keyword evidence="13" id="KW-1185">Reference proteome</keyword>
<evidence type="ECO:0000256" key="8">
    <source>
        <dbReference type="ARBA" id="ARBA00048763"/>
    </source>
</evidence>
<gene>
    <name evidence="12" type="ORF">D9615_006637</name>
</gene>
<evidence type="ECO:0000256" key="5">
    <source>
        <dbReference type="ARBA" id="ARBA00025783"/>
    </source>
</evidence>
<comment type="similarity">
    <text evidence="5">Belongs to the methyltransferase superfamily. Trimethylguanosine synthase family.</text>
</comment>
<accession>A0A8H5HA04</accession>
<dbReference type="PRINTS" id="PR00420">
    <property type="entry name" value="RNGMNOXGNASE"/>
</dbReference>
<evidence type="ECO:0000256" key="4">
    <source>
        <dbReference type="ARBA" id="ARBA00023002"/>
    </source>
</evidence>
<evidence type="ECO:0000256" key="1">
    <source>
        <dbReference type="ARBA" id="ARBA00018517"/>
    </source>
</evidence>
<evidence type="ECO:0000256" key="2">
    <source>
        <dbReference type="ARBA" id="ARBA00022630"/>
    </source>
</evidence>
<dbReference type="GO" id="GO:0071949">
    <property type="term" value="F:FAD binding"/>
    <property type="evidence" value="ECO:0007669"/>
    <property type="project" value="InterPro"/>
</dbReference>
<dbReference type="AlphaFoldDB" id="A0A8H5HA04"/>
<dbReference type="SUPFAM" id="SSF53335">
    <property type="entry name" value="S-adenosyl-L-methionine-dependent methyltransferases"/>
    <property type="match status" value="1"/>
</dbReference>
<evidence type="ECO:0000313" key="12">
    <source>
        <dbReference type="EMBL" id="KAF5379482.1"/>
    </source>
</evidence>
<dbReference type="Proteomes" id="UP000565441">
    <property type="component" value="Unassembled WGS sequence"/>
</dbReference>
<dbReference type="GO" id="GO:0016491">
    <property type="term" value="F:oxidoreductase activity"/>
    <property type="evidence" value="ECO:0007669"/>
    <property type="project" value="UniProtKB-KW"/>
</dbReference>
<name>A0A8H5HA04_9AGAR</name>
<keyword evidence="4" id="KW-0560">Oxidoreductase</keyword>
<protein>
    <recommendedName>
        <fullName evidence="1">Trimethylguanosine synthase</fullName>
    </recommendedName>
    <alternativeName>
        <fullName evidence="10">Cap-specific guanine-N(2) methyltransferase</fullName>
    </alternativeName>
</protein>
<dbReference type="Pfam" id="PF09445">
    <property type="entry name" value="Methyltransf_15"/>
    <property type="match status" value="2"/>
</dbReference>
<proteinExistence type="inferred from homology"/>
<dbReference type="InterPro" id="IPR036188">
    <property type="entry name" value="FAD/NAD-bd_sf"/>
</dbReference>